<dbReference type="AlphaFoldDB" id="A0A9P8G5V9"/>
<feature type="region of interest" description="Disordered" evidence="1">
    <location>
        <begin position="359"/>
        <end position="384"/>
    </location>
</feature>
<protein>
    <submittedName>
        <fullName evidence="2">Uncharacterized protein</fullName>
    </submittedName>
</protein>
<name>A0A9P8G5V9_AURME</name>
<keyword evidence="3" id="KW-1185">Reference proteome</keyword>
<feature type="region of interest" description="Disordered" evidence="1">
    <location>
        <begin position="414"/>
        <end position="442"/>
    </location>
</feature>
<organism evidence="2 3">
    <name type="scientific">Aureobasidium melanogenum</name>
    <name type="common">Aureobasidium pullulans var. melanogenum</name>
    <dbReference type="NCBI Taxonomy" id="46634"/>
    <lineage>
        <taxon>Eukaryota</taxon>
        <taxon>Fungi</taxon>
        <taxon>Dikarya</taxon>
        <taxon>Ascomycota</taxon>
        <taxon>Pezizomycotina</taxon>
        <taxon>Dothideomycetes</taxon>
        <taxon>Dothideomycetidae</taxon>
        <taxon>Dothideales</taxon>
        <taxon>Saccotheciaceae</taxon>
        <taxon>Aureobasidium</taxon>
    </lineage>
</organism>
<feature type="non-terminal residue" evidence="2">
    <location>
        <position position="975"/>
    </location>
</feature>
<accession>A0A9P8G5V9</accession>
<gene>
    <name evidence="2" type="ORF">KCU98_g11</name>
</gene>
<evidence type="ECO:0000256" key="1">
    <source>
        <dbReference type="SAM" id="MobiDB-lite"/>
    </source>
</evidence>
<reference evidence="2" key="1">
    <citation type="journal article" date="2021" name="J Fungi (Basel)">
        <title>Virulence traits and population genomics of the black yeast Aureobasidium melanogenum.</title>
        <authorList>
            <person name="Cernosa A."/>
            <person name="Sun X."/>
            <person name="Gostincar C."/>
            <person name="Fang C."/>
            <person name="Gunde-Cimerman N."/>
            <person name="Song Z."/>
        </authorList>
    </citation>
    <scope>NUCLEOTIDE SEQUENCE</scope>
    <source>
        <strain evidence="2">EXF-9298</strain>
    </source>
</reference>
<feature type="compositionally biased region" description="Basic and acidic residues" evidence="1">
    <location>
        <begin position="597"/>
        <end position="620"/>
    </location>
</feature>
<feature type="region of interest" description="Disordered" evidence="1">
    <location>
        <begin position="868"/>
        <end position="887"/>
    </location>
</feature>
<feature type="compositionally biased region" description="Basic residues" evidence="1">
    <location>
        <begin position="651"/>
        <end position="664"/>
    </location>
</feature>
<evidence type="ECO:0000313" key="2">
    <source>
        <dbReference type="EMBL" id="KAG9991711.1"/>
    </source>
</evidence>
<feature type="compositionally biased region" description="Acidic residues" evidence="1">
    <location>
        <begin position="700"/>
        <end position="753"/>
    </location>
</feature>
<comment type="caution">
    <text evidence="2">The sequence shown here is derived from an EMBL/GenBank/DDBJ whole genome shotgun (WGS) entry which is preliminary data.</text>
</comment>
<dbReference type="EMBL" id="JAHFXS010000001">
    <property type="protein sequence ID" value="KAG9991711.1"/>
    <property type="molecule type" value="Genomic_DNA"/>
</dbReference>
<evidence type="ECO:0000313" key="3">
    <source>
        <dbReference type="Proteomes" id="UP000729357"/>
    </source>
</evidence>
<feature type="region of interest" description="Disordered" evidence="1">
    <location>
        <begin position="684"/>
        <end position="777"/>
    </location>
</feature>
<reference evidence="2" key="2">
    <citation type="submission" date="2021-08" db="EMBL/GenBank/DDBJ databases">
        <authorList>
            <person name="Gostincar C."/>
            <person name="Sun X."/>
            <person name="Song Z."/>
            <person name="Gunde-Cimerman N."/>
        </authorList>
    </citation>
    <scope>NUCLEOTIDE SEQUENCE</scope>
    <source>
        <strain evidence="2">EXF-9298</strain>
    </source>
</reference>
<feature type="compositionally biased region" description="Basic and acidic residues" evidence="1">
    <location>
        <begin position="421"/>
        <end position="442"/>
    </location>
</feature>
<sequence length="975" mass="109399">MASSSSSSSQLCTSATAHMYDALRTSRWRSINRAWKGPFLLAVSNASDAYDRKQCRLRKEKQVAEDVWYVDQGRRGDRLGCRRSSARRTVGHSRMIIIPSDSDTLRKTQSSLDGFSIGGSHTTDAQHCTQQDQSCSEDAAADGPNHSPGCLPQALLPCSTKRFFAQHQSALPCASLFPDRVSVKCLPTDSEHFESCSPSRIGIGRLCDLREVGTSRTRLLSEGPWPSRRVCFRLQMLQEELRVEKSQVGWTRVGWCRGVSRIFGPGTRCRRCACVRRSGQGCRCSWQYLHEISTAANKCVSSSLDQDRDGCALTDPESDGSDDADAAPHYFFTCPLLFDYPFNMGKKLRQKAAKYTPPRNKNAFAFRDDSSNNHTGSNTPKPYFSLRDELQSTEKHEWTKESRLRDQKISFVSAGSMAPLDEPKVDKPVLNKNENNADHDRDLRGSEDAMAQMDINAQPPVAIPSLDGVDELDMDIDETVHIHAHAEITIPAEQPAPQQQPVPSPPAEVEDAPMFFVDTAGDESLAFKGPKSVPAPRAPSPARSSSSDEVVFRGRSGVTIRNDPPAVAQKPASKPASKSSPKSVAQPTTQANPQLEKFLKSLDDPPEWAKEMSEKSKSRDPPIQPAEHWPSMEEANGFADRLDQDLSGVRASRKSKKNRKKQNRIFRLEQDLEDELLRDYIDNIAAEDMPTRARGLGGDSGDDTDEFFDDLLNEEEKDPDDVDVTGLEDEWEDESGSEEEDDDDDTGSEDSSELEERLAREEREAWEDDADIRERRAQAMTDEELALLFMKQEELGINGDDIMLYDDRFGDVDGARAGLANYSFKQPKSGKKKKGGRKSDNFPDATLMADVLEQDAYGGFDVMDFDRPSLRKKNKGRKSGPLPEELGLSDSDLVEELRNQVSPWLRSDSSFRTSWSKKTTRQRHSHQCRRMTGRYFTRLPITSTSSQNIEDRRMERTTLPPRLELRQQRISQEFI</sequence>
<feature type="compositionally biased region" description="Basic and acidic residues" evidence="1">
    <location>
        <begin position="754"/>
        <end position="763"/>
    </location>
</feature>
<dbReference type="Proteomes" id="UP000729357">
    <property type="component" value="Unassembled WGS sequence"/>
</dbReference>
<feature type="region of interest" description="Disordered" evidence="1">
    <location>
        <begin position="525"/>
        <end position="668"/>
    </location>
</feature>
<proteinExistence type="predicted"/>
<feature type="compositionally biased region" description="Low complexity" evidence="1">
    <location>
        <begin position="564"/>
        <end position="587"/>
    </location>
</feature>